<feature type="transmembrane region" description="Helical" evidence="2">
    <location>
        <begin position="90"/>
        <end position="110"/>
    </location>
</feature>
<keyword evidence="2" id="KW-0812">Transmembrane</keyword>
<organism evidence="3">
    <name type="scientific">Rhizochromulina marina</name>
    <dbReference type="NCBI Taxonomy" id="1034831"/>
    <lineage>
        <taxon>Eukaryota</taxon>
        <taxon>Sar</taxon>
        <taxon>Stramenopiles</taxon>
        <taxon>Ochrophyta</taxon>
        <taxon>Dictyochophyceae</taxon>
        <taxon>Rhizochromulinales</taxon>
        <taxon>Rhizochromulina</taxon>
    </lineage>
</organism>
<evidence type="ECO:0000313" key="3">
    <source>
        <dbReference type="EMBL" id="CAD9660531.1"/>
    </source>
</evidence>
<gene>
    <name evidence="3" type="ORF">RMAR1173_LOCUS527</name>
    <name evidence="4" type="ORF">RMAR1173_LOCUS529</name>
</gene>
<proteinExistence type="predicted"/>
<feature type="region of interest" description="Disordered" evidence="1">
    <location>
        <begin position="1"/>
        <end position="56"/>
    </location>
</feature>
<feature type="compositionally biased region" description="Basic residues" evidence="1">
    <location>
        <begin position="1"/>
        <end position="11"/>
    </location>
</feature>
<evidence type="ECO:0000256" key="1">
    <source>
        <dbReference type="SAM" id="MobiDB-lite"/>
    </source>
</evidence>
<evidence type="ECO:0000256" key="2">
    <source>
        <dbReference type="SAM" id="Phobius"/>
    </source>
</evidence>
<dbReference type="AlphaFoldDB" id="A0A6U0WSA0"/>
<keyword evidence="2" id="KW-0472">Membrane</keyword>
<dbReference type="EMBL" id="HBHJ01000791">
    <property type="protein sequence ID" value="CAD9660535.1"/>
    <property type="molecule type" value="Transcribed_RNA"/>
</dbReference>
<reference evidence="3" key="1">
    <citation type="submission" date="2021-01" db="EMBL/GenBank/DDBJ databases">
        <authorList>
            <person name="Corre E."/>
            <person name="Pelletier E."/>
            <person name="Niang G."/>
            <person name="Scheremetjew M."/>
            <person name="Finn R."/>
            <person name="Kale V."/>
            <person name="Holt S."/>
            <person name="Cochrane G."/>
            <person name="Meng A."/>
            <person name="Brown T."/>
            <person name="Cohen L."/>
        </authorList>
    </citation>
    <scope>NUCLEOTIDE SEQUENCE</scope>
    <source>
        <strain evidence="3">CCMP1243</strain>
    </source>
</reference>
<feature type="compositionally biased region" description="Basic residues" evidence="1">
    <location>
        <begin position="25"/>
        <end position="53"/>
    </location>
</feature>
<accession>A0A6U0WSA0</accession>
<keyword evidence="2" id="KW-1133">Transmembrane helix</keyword>
<sequence length="113" mass="12519">MGGHSAWRKRVANGEAAKGSGGAIMRHRPHFWRGKPIQKKGALRGGNPKKKRAGAAGCQELSCSDQEVLQRALERHKLVEERWWVLLPRCLNPATLSLVGVVLAALLVTWRYS</sequence>
<protein>
    <submittedName>
        <fullName evidence="3">Uncharacterized protein</fullName>
    </submittedName>
</protein>
<dbReference type="EMBL" id="HBHJ01000789">
    <property type="protein sequence ID" value="CAD9660531.1"/>
    <property type="molecule type" value="Transcribed_RNA"/>
</dbReference>
<evidence type="ECO:0000313" key="4">
    <source>
        <dbReference type="EMBL" id="CAD9660535.1"/>
    </source>
</evidence>
<name>A0A6U0WSA0_9STRA</name>